<feature type="non-terminal residue" evidence="5">
    <location>
        <position position="1"/>
    </location>
</feature>
<keyword evidence="2" id="KW-0808">Transferase</keyword>
<dbReference type="InterPro" id="IPR028098">
    <property type="entry name" value="Glyco_trans_4-like_N"/>
</dbReference>
<evidence type="ECO:0000256" key="1">
    <source>
        <dbReference type="ARBA" id="ARBA00022676"/>
    </source>
</evidence>
<evidence type="ECO:0000313" key="5">
    <source>
        <dbReference type="EMBL" id="MFC0083169.1"/>
    </source>
</evidence>
<dbReference type="CDD" id="cd03809">
    <property type="entry name" value="GT4_MtfB-like"/>
    <property type="match status" value="1"/>
</dbReference>
<keyword evidence="1" id="KW-0328">Glycosyltransferase</keyword>
<dbReference type="Pfam" id="PF13439">
    <property type="entry name" value="Glyco_transf_4"/>
    <property type="match status" value="1"/>
</dbReference>
<evidence type="ECO:0000259" key="4">
    <source>
        <dbReference type="Pfam" id="PF13439"/>
    </source>
</evidence>
<protein>
    <submittedName>
        <fullName evidence="5">Glycosyltransferase family 4 protein</fullName>
    </submittedName>
</protein>
<dbReference type="PANTHER" id="PTHR46401">
    <property type="entry name" value="GLYCOSYLTRANSFERASE WBBK-RELATED"/>
    <property type="match status" value="1"/>
</dbReference>
<comment type="caution">
    <text evidence="5">The sequence shown here is derived from an EMBL/GenBank/DDBJ whole genome shotgun (WGS) entry which is preliminary data.</text>
</comment>
<name>A0ABV6C665_9ACTN</name>
<gene>
    <name evidence="5" type="ORF">ACFFRE_13625</name>
</gene>
<dbReference type="Proteomes" id="UP001589788">
    <property type="component" value="Unassembled WGS sequence"/>
</dbReference>
<evidence type="ECO:0000259" key="3">
    <source>
        <dbReference type="Pfam" id="PF00534"/>
    </source>
</evidence>
<feature type="domain" description="Glycosyltransferase subfamily 4-like N-terminal" evidence="4">
    <location>
        <begin position="2"/>
        <end position="63"/>
    </location>
</feature>
<dbReference type="Pfam" id="PF00534">
    <property type="entry name" value="Glycos_transf_1"/>
    <property type="match status" value="1"/>
</dbReference>
<evidence type="ECO:0000256" key="2">
    <source>
        <dbReference type="ARBA" id="ARBA00022679"/>
    </source>
</evidence>
<feature type="domain" description="Glycosyl transferase family 1" evidence="3">
    <location>
        <begin position="83"/>
        <end position="235"/>
    </location>
</feature>
<dbReference type="EMBL" id="JBHLYQ010000303">
    <property type="protein sequence ID" value="MFC0083169.1"/>
    <property type="molecule type" value="Genomic_DNA"/>
</dbReference>
<feature type="non-terminal residue" evidence="5">
    <location>
        <position position="240"/>
    </location>
</feature>
<keyword evidence="6" id="KW-1185">Reference proteome</keyword>
<accession>A0ABV6C665</accession>
<evidence type="ECO:0000313" key="6">
    <source>
        <dbReference type="Proteomes" id="UP001589788"/>
    </source>
</evidence>
<reference evidence="5 6" key="1">
    <citation type="submission" date="2024-09" db="EMBL/GenBank/DDBJ databases">
        <authorList>
            <person name="Sun Q."/>
            <person name="Mori K."/>
        </authorList>
    </citation>
    <scope>NUCLEOTIDE SEQUENCE [LARGE SCALE GENOMIC DNA]</scope>
    <source>
        <strain evidence="5 6">JCM 15389</strain>
    </source>
</reference>
<proteinExistence type="predicted"/>
<dbReference type="SUPFAM" id="SSF53756">
    <property type="entry name" value="UDP-Glycosyltransferase/glycogen phosphorylase"/>
    <property type="match status" value="1"/>
</dbReference>
<dbReference type="Gene3D" id="3.40.50.2000">
    <property type="entry name" value="Glycogen Phosphorylase B"/>
    <property type="match status" value="2"/>
</dbReference>
<sequence length="240" mass="24957">VHDLAWRQHPEAYPARGRRWHEASLRHALRRAQRIVVPSVAVAEQVEAAGAAAPVAVVPHGADHLPPPDEPATEAWLARAGVEGPFLLTVGTLEPRKNLGRVLAAFARARAELGPDLSLVVVGPAGWGRQDGPLDPREPASAGVVFAGSLPGPVLVGLYRRAVALVYAPLAEGFGLPPLEAMAAGTAVVASPVPSVDEEVALVVDPLDVTGLAGAMVAVVTEPARRRRLVAAGRARAATR</sequence>
<dbReference type="PANTHER" id="PTHR46401:SF2">
    <property type="entry name" value="GLYCOSYLTRANSFERASE WBBK-RELATED"/>
    <property type="match status" value="1"/>
</dbReference>
<dbReference type="InterPro" id="IPR001296">
    <property type="entry name" value="Glyco_trans_1"/>
</dbReference>
<organism evidence="5 6">
    <name type="scientific">Aciditerrimonas ferrireducens</name>
    <dbReference type="NCBI Taxonomy" id="667306"/>
    <lineage>
        <taxon>Bacteria</taxon>
        <taxon>Bacillati</taxon>
        <taxon>Actinomycetota</taxon>
        <taxon>Acidimicrobiia</taxon>
        <taxon>Acidimicrobiales</taxon>
        <taxon>Acidimicrobiaceae</taxon>
        <taxon>Aciditerrimonas</taxon>
    </lineage>
</organism>
<dbReference type="RefSeq" id="WP_377790911.1">
    <property type="nucleotide sequence ID" value="NZ_JBHLYQ010000303.1"/>
</dbReference>